<evidence type="ECO:0000313" key="4">
    <source>
        <dbReference type="Proteomes" id="UP000031599"/>
    </source>
</evidence>
<evidence type="ECO:0000259" key="2">
    <source>
        <dbReference type="Pfam" id="PF02470"/>
    </source>
</evidence>
<keyword evidence="1" id="KW-0812">Transmembrane</keyword>
<organism evidence="3 4">
    <name type="scientific">Enhygromyxa salina</name>
    <dbReference type="NCBI Taxonomy" id="215803"/>
    <lineage>
        <taxon>Bacteria</taxon>
        <taxon>Pseudomonadati</taxon>
        <taxon>Myxococcota</taxon>
        <taxon>Polyangia</taxon>
        <taxon>Nannocystales</taxon>
        <taxon>Nannocystaceae</taxon>
        <taxon>Enhygromyxa</taxon>
    </lineage>
</organism>
<dbReference type="AlphaFoldDB" id="A0A0C1ZUM3"/>
<evidence type="ECO:0000256" key="1">
    <source>
        <dbReference type="SAM" id="Phobius"/>
    </source>
</evidence>
<feature type="transmembrane region" description="Helical" evidence="1">
    <location>
        <begin position="12"/>
        <end position="35"/>
    </location>
</feature>
<feature type="domain" description="Mce/MlaD" evidence="2">
    <location>
        <begin position="172"/>
        <end position="214"/>
    </location>
</feature>
<dbReference type="RefSeq" id="WP_052552915.1">
    <property type="nucleotide sequence ID" value="NZ_JMCC02000066.1"/>
</dbReference>
<protein>
    <submittedName>
        <fullName evidence="3">Mce family protein</fullName>
    </submittedName>
</protein>
<dbReference type="PANTHER" id="PTHR33371">
    <property type="entry name" value="INTERMEMBRANE PHOSPHOLIPID TRANSPORT SYSTEM BINDING PROTEIN MLAD-RELATED"/>
    <property type="match status" value="1"/>
</dbReference>
<reference evidence="3 4" key="1">
    <citation type="submission" date="2014-12" db="EMBL/GenBank/DDBJ databases">
        <title>Genome assembly of Enhygromyxa salina DSM 15201.</title>
        <authorList>
            <person name="Sharma G."/>
            <person name="Subramanian S."/>
        </authorList>
    </citation>
    <scope>NUCLEOTIDE SEQUENCE [LARGE SCALE GENOMIC DNA]</scope>
    <source>
        <strain evidence="3 4">DSM 15201</strain>
    </source>
</reference>
<dbReference type="EMBL" id="JMCC02000066">
    <property type="protein sequence ID" value="KIG14733.1"/>
    <property type="molecule type" value="Genomic_DNA"/>
</dbReference>
<evidence type="ECO:0000313" key="3">
    <source>
        <dbReference type="EMBL" id="KIG14733.1"/>
    </source>
</evidence>
<comment type="caution">
    <text evidence="3">The sequence shown here is derived from an EMBL/GenBank/DDBJ whole genome shotgun (WGS) entry which is preliminary data.</text>
</comment>
<keyword evidence="1" id="KW-1133">Transmembrane helix</keyword>
<name>A0A0C1ZUM3_9BACT</name>
<gene>
    <name evidence="3" type="ORF">DB30_06319</name>
</gene>
<dbReference type="Pfam" id="PF02470">
    <property type="entry name" value="MlaD"/>
    <property type="match status" value="1"/>
</dbReference>
<dbReference type="PANTHER" id="PTHR33371:SF4">
    <property type="entry name" value="INTERMEMBRANE PHOSPHOLIPID TRANSPORT SYSTEM BINDING PROTEIN MLAD"/>
    <property type="match status" value="1"/>
</dbReference>
<dbReference type="InterPro" id="IPR052336">
    <property type="entry name" value="MlaD_Phospholipid_Transporter"/>
</dbReference>
<dbReference type="InterPro" id="IPR003399">
    <property type="entry name" value="Mce/MlaD"/>
</dbReference>
<dbReference type="Proteomes" id="UP000031599">
    <property type="component" value="Unassembled WGS sequence"/>
</dbReference>
<sequence length="465" mass="50100">MAGKRRDEQRTNFLVGLFVVGFGTLLIGSLFLIAISEGVLSEKTGLRAHFRTVSGLTKASKVQLAGKEIGVVEEVSFISPTYACNPVSEDLGRFHETRSDDCEPTLFCAVVPGGEGLCAELQDFNGDPRAYAGCADDSSCAEAEVCLTRQFRQRYKRVRWAGAEGVCVPFTTEHRRVEVSMRIDADKLQYIRADSRATIASNGVLGDQLINISVGGSELRIEADGRIQSSPSLMEDLNIFKDQIGGIIDKVDTSLSGISGLFSSLNNENTKRDLQGILANANEITRQIKDGEGLIGALFNEPEYKDEFGRTLKSVRHSAGQLDETLSTVNSQAGPALRNVSRAAGSVSDILEDLENPANQSVIGRALHDPQLGQDAADAIKSAAGAVDSAHEAIRDLQVVVAEVRHSVTAGEGTIGKLLKDPKAYDDLVKLLGNIERVNVVKKLVRFVIEQDEAKDSARPTAAND</sequence>
<keyword evidence="1" id="KW-0472">Membrane</keyword>
<proteinExistence type="predicted"/>
<accession>A0A0C1ZUM3</accession>